<organism evidence="1 2">
    <name type="scientific">Trichinella spiralis</name>
    <name type="common">Trichina worm</name>
    <dbReference type="NCBI Taxonomy" id="6334"/>
    <lineage>
        <taxon>Eukaryota</taxon>
        <taxon>Metazoa</taxon>
        <taxon>Ecdysozoa</taxon>
        <taxon>Nematoda</taxon>
        <taxon>Enoplea</taxon>
        <taxon>Dorylaimia</taxon>
        <taxon>Trichinellida</taxon>
        <taxon>Trichinellidae</taxon>
        <taxon>Trichinella</taxon>
    </lineage>
</organism>
<dbReference type="InParanoid" id="A0A0V1BJ60"/>
<dbReference type="Proteomes" id="UP000054776">
    <property type="component" value="Unassembled WGS sequence"/>
</dbReference>
<name>A0A0V1BJ60_TRISP</name>
<keyword evidence="2" id="KW-1185">Reference proteome</keyword>
<gene>
    <name evidence="1" type="ORF">T01_13784</name>
</gene>
<sequence>MSLSCISLHRQVDFLNENQRRNEEYIMLQIGGASNDYAYCVLGLSQTSRFSQTVDCDDV</sequence>
<proteinExistence type="predicted"/>
<dbReference type="EMBL" id="JYDH01000038">
    <property type="protein sequence ID" value="KRY36945.1"/>
    <property type="molecule type" value="Genomic_DNA"/>
</dbReference>
<dbReference type="AlphaFoldDB" id="A0A0V1BJ60"/>
<dbReference type="OrthoDB" id="10342716at2759"/>
<comment type="caution">
    <text evidence="1">The sequence shown here is derived from an EMBL/GenBank/DDBJ whole genome shotgun (WGS) entry which is preliminary data.</text>
</comment>
<accession>A0A0V1BJ60</accession>
<protein>
    <submittedName>
        <fullName evidence="1">Uncharacterized protein</fullName>
    </submittedName>
</protein>
<reference evidence="1 2" key="1">
    <citation type="submission" date="2015-01" db="EMBL/GenBank/DDBJ databases">
        <title>Evolution of Trichinella species and genotypes.</title>
        <authorList>
            <person name="Korhonen P.K."/>
            <person name="Edoardo P."/>
            <person name="Giuseppe L.R."/>
            <person name="Gasser R.B."/>
        </authorList>
    </citation>
    <scope>NUCLEOTIDE SEQUENCE [LARGE SCALE GENOMIC DNA]</scope>
    <source>
        <strain evidence="1">ISS3</strain>
    </source>
</reference>
<evidence type="ECO:0000313" key="1">
    <source>
        <dbReference type="EMBL" id="KRY36945.1"/>
    </source>
</evidence>
<evidence type="ECO:0000313" key="2">
    <source>
        <dbReference type="Proteomes" id="UP000054776"/>
    </source>
</evidence>